<gene>
    <name evidence="5" type="ORF">MCOR_9665</name>
</gene>
<proteinExistence type="predicted"/>
<dbReference type="Pfam" id="PF00386">
    <property type="entry name" value="C1q"/>
    <property type="match status" value="1"/>
</dbReference>
<evidence type="ECO:0000256" key="1">
    <source>
        <dbReference type="ARBA" id="ARBA00004613"/>
    </source>
</evidence>
<evidence type="ECO:0000256" key="2">
    <source>
        <dbReference type="ARBA" id="ARBA00022525"/>
    </source>
</evidence>
<comment type="subcellular location">
    <subcellularLocation>
        <location evidence="1">Secreted</location>
    </subcellularLocation>
</comment>
<dbReference type="Proteomes" id="UP000507470">
    <property type="component" value="Unassembled WGS sequence"/>
</dbReference>
<keyword evidence="2" id="KW-0964">Secreted</keyword>
<evidence type="ECO:0000259" key="4">
    <source>
        <dbReference type="PROSITE" id="PS50871"/>
    </source>
</evidence>
<dbReference type="PANTHER" id="PTHR22923:SF113">
    <property type="entry name" value="COMPLEMENT C1Q-LIKE PROTEIN 4"/>
    <property type="match status" value="1"/>
</dbReference>
<dbReference type="OrthoDB" id="10070467at2759"/>
<evidence type="ECO:0000313" key="5">
    <source>
        <dbReference type="EMBL" id="CAC5371061.1"/>
    </source>
</evidence>
<dbReference type="InterPro" id="IPR001073">
    <property type="entry name" value="C1q_dom"/>
</dbReference>
<dbReference type="InterPro" id="IPR008983">
    <property type="entry name" value="Tumour_necrosis_fac-like_dom"/>
</dbReference>
<dbReference type="PRINTS" id="PR00007">
    <property type="entry name" value="COMPLEMNTC1Q"/>
</dbReference>
<sequence length="207" mass="22829">MKFLITDLIHVIKKLENRIAILESEDCACRKTFVVVTNNRTDNVSVSQSLDGLTVPIRQPQRRISGSQTVGNIAFYAYMPSNEPLPALNHILVFRSVQTNVGGHYNKFSGVFTVPENGIYVFTWTVVCDSQGDRITQVVVNAAVVGAAMCDSHGGGTYYRTTTGLVVVEVNQGEVVFIRTHPVYLGGKAIISAPDFHRTTFSGWKLY</sequence>
<dbReference type="SMART" id="SM00110">
    <property type="entry name" value="C1Q"/>
    <property type="match status" value="1"/>
</dbReference>
<evidence type="ECO:0000256" key="3">
    <source>
        <dbReference type="ARBA" id="ARBA00022729"/>
    </source>
</evidence>
<keyword evidence="6" id="KW-1185">Reference proteome</keyword>
<dbReference type="PROSITE" id="PS50871">
    <property type="entry name" value="C1Q"/>
    <property type="match status" value="1"/>
</dbReference>
<dbReference type="SUPFAM" id="SSF49842">
    <property type="entry name" value="TNF-like"/>
    <property type="match status" value="1"/>
</dbReference>
<keyword evidence="3" id="KW-0732">Signal</keyword>
<feature type="domain" description="C1q" evidence="4">
    <location>
        <begin position="68"/>
        <end position="207"/>
    </location>
</feature>
<dbReference type="Gene3D" id="2.60.120.40">
    <property type="match status" value="1"/>
</dbReference>
<dbReference type="GO" id="GO:0005576">
    <property type="term" value="C:extracellular region"/>
    <property type="evidence" value="ECO:0007669"/>
    <property type="project" value="UniProtKB-SubCell"/>
</dbReference>
<accession>A0A6J8AN67</accession>
<dbReference type="EMBL" id="CACVKT020001743">
    <property type="protein sequence ID" value="CAC5371061.1"/>
    <property type="molecule type" value="Genomic_DNA"/>
</dbReference>
<dbReference type="PANTHER" id="PTHR22923">
    <property type="entry name" value="CEREBELLIN-RELATED"/>
    <property type="match status" value="1"/>
</dbReference>
<name>A0A6J8AN67_MYTCO</name>
<protein>
    <recommendedName>
        <fullName evidence="4">C1q domain-containing protein</fullName>
    </recommendedName>
</protein>
<dbReference type="AlphaFoldDB" id="A0A6J8AN67"/>
<reference evidence="5 6" key="1">
    <citation type="submission" date="2020-06" db="EMBL/GenBank/DDBJ databases">
        <authorList>
            <person name="Li R."/>
            <person name="Bekaert M."/>
        </authorList>
    </citation>
    <scope>NUCLEOTIDE SEQUENCE [LARGE SCALE GENOMIC DNA]</scope>
    <source>
        <strain evidence="6">wild</strain>
    </source>
</reference>
<evidence type="ECO:0000313" key="6">
    <source>
        <dbReference type="Proteomes" id="UP000507470"/>
    </source>
</evidence>
<organism evidence="5 6">
    <name type="scientific">Mytilus coruscus</name>
    <name type="common">Sea mussel</name>
    <dbReference type="NCBI Taxonomy" id="42192"/>
    <lineage>
        <taxon>Eukaryota</taxon>
        <taxon>Metazoa</taxon>
        <taxon>Spiralia</taxon>
        <taxon>Lophotrochozoa</taxon>
        <taxon>Mollusca</taxon>
        <taxon>Bivalvia</taxon>
        <taxon>Autobranchia</taxon>
        <taxon>Pteriomorphia</taxon>
        <taxon>Mytilida</taxon>
        <taxon>Mytiloidea</taxon>
        <taxon>Mytilidae</taxon>
        <taxon>Mytilinae</taxon>
        <taxon>Mytilus</taxon>
    </lineage>
</organism>
<dbReference type="InterPro" id="IPR050822">
    <property type="entry name" value="Cerebellin_Synaptic_Org"/>
</dbReference>